<dbReference type="Proteomes" id="UP001528823">
    <property type="component" value="Unassembled WGS sequence"/>
</dbReference>
<evidence type="ECO:0000313" key="2">
    <source>
        <dbReference type="EMBL" id="MDE1464566.1"/>
    </source>
</evidence>
<dbReference type="RefSeq" id="WP_274690891.1">
    <property type="nucleotide sequence ID" value="NZ_JAPMOU010000037.1"/>
</dbReference>
<feature type="chain" id="PRO_5045643616" evidence="1">
    <location>
        <begin position="19"/>
        <end position="300"/>
    </location>
</feature>
<protein>
    <submittedName>
        <fullName evidence="2">Uncharacterized protein</fullName>
    </submittedName>
</protein>
<organism evidence="2 3">
    <name type="scientific">Spartinivicinus poritis</name>
    <dbReference type="NCBI Taxonomy" id="2994640"/>
    <lineage>
        <taxon>Bacteria</taxon>
        <taxon>Pseudomonadati</taxon>
        <taxon>Pseudomonadota</taxon>
        <taxon>Gammaproteobacteria</taxon>
        <taxon>Oceanospirillales</taxon>
        <taxon>Zooshikellaceae</taxon>
        <taxon>Spartinivicinus</taxon>
    </lineage>
</organism>
<keyword evidence="3" id="KW-1185">Reference proteome</keyword>
<dbReference type="EMBL" id="JAPMOU010000037">
    <property type="protein sequence ID" value="MDE1464566.1"/>
    <property type="molecule type" value="Genomic_DNA"/>
</dbReference>
<sequence>MKKKLAFLATFFCSTSFAQEPIRVLDIGVMGLASHDLFQWNGRTKTNEENGRFDLSTIFDYGNGERIRQGGNSKNSSNAAVFTVTQSLVSFYYGQKTSLLMSRRFTEEQAHEIARKATVTFFISMVKESYQRFSGKSLPEVANSGSVSDEEQAVMRALHDILPGKITVNRGLASQTFEVTDYKTAMTFLSPTELNQEVKFFDGKYDVEYLNVTVPGPRGPITINLQEADQQFVEGQTGFNFSIMLGELGRYGNQTRQSTQSLVEFTSFGYHLENLFSKGLCKQNPDGTENKWVVPGIACE</sequence>
<gene>
    <name evidence="2" type="ORF">ORQ98_21615</name>
</gene>
<evidence type="ECO:0000256" key="1">
    <source>
        <dbReference type="SAM" id="SignalP"/>
    </source>
</evidence>
<comment type="caution">
    <text evidence="2">The sequence shown here is derived from an EMBL/GenBank/DDBJ whole genome shotgun (WGS) entry which is preliminary data.</text>
</comment>
<name>A0ABT5UF02_9GAMM</name>
<proteinExistence type="predicted"/>
<accession>A0ABT5UF02</accession>
<evidence type="ECO:0000313" key="3">
    <source>
        <dbReference type="Proteomes" id="UP001528823"/>
    </source>
</evidence>
<keyword evidence="1" id="KW-0732">Signal</keyword>
<reference evidence="2 3" key="1">
    <citation type="submission" date="2022-11" db="EMBL/GenBank/DDBJ databases">
        <title>Spartinivicinus poritis sp. nov., isolated from scleractinian coral Porites lutea.</title>
        <authorList>
            <person name="Zhang G."/>
            <person name="Cai L."/>
            <person name="Wei Q."/>
        </authorList>
    </citation>
    <scope>NUCLEOTIDE SEQUENCE [LARGE SCALE GENOMIC DNA]</scope>
    <source>
        <strain evidence="2 3">A2-2</strain>
    </source>
</reference>
<feature type="signal peptide" evidence="1">
    <location>
        <begin position="1"/>
        <end position="18"/>
    </location>
</feature>